<dbReference type="OrthoDB" id="3357408at2759"/>
<organism evidence="2 3">
    <name type="scientific">Grifola frondosa</name>
    <name type="common">Maitake</name>
    <name type="synonym">Polyporus frondosus</name>
    <dbReference type="NCBI Taxonomy" id="5627"/>
    <lineage>
        <taxon>Eukaryota</taxon>
        <taxon>Fungi</taxon>
        <taxon>Dikarya</taxon>
        <taxon>Basidiomycota</taxon>
        <taxon>Agaricomycotina</taxon>
        <taxon>Agaricomycetes</taxon>
        <taxon>Polyporales</taxon>
        <taxon>Grifolaceae</taxon>
        <taxon>Grifola</taxon>
    </lineage>
</organism>
<gene>
    <name evidence="2" type="ORF">A0H81_10638</name>
</gene>
<accession>A0A1C7LXC4</accession>
<evidence type="ECO:0000313" key="3">
    <source>
        <dbReference type="Proteomes" id="UP000092993"/>
    </source>
</evidence>
<dbReference type="EMBL" id="LUGG01000017">
    <property type="protein sequence ID" value="OBZ69360.1"/>
    <property type="molecule type" value="Genomic_DNA"/>
</dbReference>
<dbReference type="Proteomes" id="UP000092993">
    <property type="component" value="Unassembled WGS sequence"/>
</dbReference>
<evidence type="ECO:0000256" key="1">
    <source>
        <dbReference type="SAM" id="Phobius"/>
    </source>
</evidence>
<feature type="transmembrane region" description="Helical" evidence="1">
    <location>
        <begin position="23"/>
        <end position="43"/>
    </location>
</feature>
<keyword evidence="3" id="KW-1185">Reference proteome</keyword>
<name>A0A1C7LXC4_GRIFR</name>
<protein>
    <submittedName>
        <fullName evidence="2">Uncharacterized protein</fullName>
    </submittedName>
</protein>
<keyword evidence="1" id="KW-1133">Transmembrane helix</keyword>
<reference evidence="2 3" key="1">
    <citation type="submission" date="2016-03" db="EMBL/GenBank/DDBJ databases">
        <title>Whole genome sequencing of Grifola frondosa 9006-11.</title>
        <authorList>
            <person name="Min B."/>
            <person name="Park H."/>
            <person name="Kim J.-G."/>
            <person name="Cho H."/>
            <person name="Oh Y.-L."/>
            <person name="Kong W.-S."/>
            <person name="Choi I.-G."/>
        </authorList>
    </citation>
    <scope>NUCLEOTIDE SEQUENCE [LARGE SCALE GENOMIC DNA]</scope>
    <source>
        <strain evidence="2 3">9006-11</strain>
    </source>
</reference>
<sequence>MITITKATTINSIALAPFIEAEISLSLSMNVFATSMIVFRLLNVRRQVVPYLVGPDKLAFIIRVVIEPGLLYTVAAFVTLLTSVTSSNGDYINSSDLVQITGIAFDLLIVRLGQSMADRNTPTDDLEMRTLSPHILNGQRLTADGAVIQVDIHREIVSDMRDESVVLFPMI</sequence>
<comment type="caution">
    <text evidence="2">The sequence shown here is derived from an EMBL/GenBank/DDBJ whole genome shotgun (WGS) entry which is preliminary data.</text>
</comment>
<keyword evidence="1" id="KW-0472">Membrane</keyword>
<evidence type="ECO:0000313" key="2">
    <source>
        <dbReference type="EMBL" id="OBZ69360.1"/>
    </source>
</evidence>
<dbReference type="AlphaFoldDB" id="A0A1C7LXC4"/>
<proteinExistence type="predicted"/>
<keyword evidence="1" id="KW-0812">Transmembrane</keyword>
<feature type="transmembrane region" description="Helical" evidence="1">
    <location>
        <begin position="64"/>
        <end position="85"/>
    </location>
</feature>